<dbReference type="GO" id="GO:0000244">
    <property type="term" value="P:spliceosomal tri-snRNP complex assembly"/>
    <property type="evidence" value="ECO:0007669"/>
    <property type="project" value="InterPro"/>
</dbReference>
<dbReference type="Gene3D" id="1.10.287.4070">
    <property type="match status" value="1"/>
</dbReference>
<proteinExistence type="predicted"/>
<reference evidence="2 3" key="1">
    <citation type="journal article" date="2018" name="Front. Plant Sci.">
        <title>Red Clover (Trifolium pratense) and Zigzag Clover (T. medium) - A Picture of Genomic Similarities and Differences.</title>
        <authorList>
            <person name="Dluhosova J."/>
            <person name="Istvanek J."/>
            <person name="Nedelnik J."/>
            <person name="Repkova J."/>
        </authorList>
    </citation>
    <scope>NUCLEOTIDE SEQUENCE [LARGE SCALE GENOMIC DNA]</scope>
    <source>
        <strain evidence="3">cv. 10/8</strain>
        <tissue evidence="2">Leaf</tissue>
    </source>
</reference>
<keyword evidence="2" id="KW-0687">Ribonucleoprotein</keyword>
<dbReference type="AlphaFoldDB" id="A0A392U429"/>
<dbReference type="EMBL" id="LXQA010717351">
    <property type="protein sequence ID" value="MCI67454.1"/>
    <property type="molecule type" value="Genomic_DNA"/>
</dbReference>
<protein>
    <submittedName>
        <fullName evidence="2">U4/U6 small nuclear ribonucleoprotein Prp31-like isoform</fullName>
    </submittedName>
</protein>
<accession>A0A392U429</accession>
<organism evidence="2 3">
    <name type="scientific">Trifolium medium</name>
    <dbReference type="NCBI Taxonomy" id="97028"/>
    <lineage>
        <taxon>Eukaryota</taxon>
        <taxon>Viridiplantae</taxon>
        <taxon>Streptophyta</taxon>
        <taxon>Embryophyta</taxon>
        <taxon>Tracheophyta</taxon>
        <taxon>Spermatophyta</taxon>
        <taxon>Magnoliopsida</taxon>
        <taxon>eudicotyledons</taxon>
        <taxon>Gunneridae</taxon>
        <taxon>Pentapetalae</taxon>
        <taxon>rosids</taxon>
        <taxon>fabids</taxon>
        <taxon>Fabales</taxon>
        <taxon>Fabaceae</taxon>
        <taxon>Papilionoideae</taxon>
        <taxon>50 kb inversion clade</taxon>
        <taxon>NPAAA clade</taxon>
        <taxon>Hologalegina</taxon>
        <taxon>IRL clade</taxon>
        <taxon>Trifolieae</taxon>
        <taxon>Trifolium</taxon>
    </lineage>
</organism>
<dbReference type="Pfam" id="PF01798">
    <property type="entry name" value="Nop"/>
    <property type="match status" value="1"/>
</dbReference>
<dbReference type="GO" id="GO:0071011">
    <property type="term" value="C:precatalytic spliceosome"/>
    <property type="evidence" value="ECO:0007669"/>
    <property type="project" value="TreeGrafter"/>
</dbReference>
<name>A0A392U429_9FABA</name>
<evidence type="ECO:0000313" key="3">
    <source>
        <dbReference type="Proteomes" id="UP000265520"/>
    </source>
</evidence>
<dbReference type="PANTHER" id="PTHR13904">
    <property type="entry name" value="PRE-MRNA SPLICING FACTOR PRP31"/>
    <property type="match status" value="1"/>
</dbReference>
<dbReference type="InterPro" id="IPR036070">
    <property type="entry name" value="Nop_dom_sf"/>
</dbReference>
<dbReference type="GO" id="GO:0046540">
    <property type="term" value="C:U4/U6 x U5 tri-snRNP complex"/>
    <property type="evidence" value="ECO:0007669"/>
    <property type="project" value="InterPro"/>
</dbReference>
<feature type="non-terminal residue" evidence="2">
    <location>
        <position position="61"/>
    </location>
</feature>
<sequence length="61" mass="6628">MVVSITASSSTTKTCKPLPEQVLNKTIEACDRALALDSAKKKVLDFVETRMDYIAPNLSAI</sequence>
<dbReference type="SUPFAM" id="SSF89124">
    <property type="entry name" value="Nop domain"/>
    <property type="match status" value="1"/>
</dbReference>
<evidence type="ECO:0000313" key="2">
    <source>
        <dbReference type="EMBL" id="MCI67454.1"/>
    </source>
</evidence>
<keyword evidence="3" id="KW-1185">Reference proteome</keyword>
<feature type="domain" description="Nop" evidence="1">
    <location>
        <begin position="4"/>
        <end position="61"/>
    </location>
</feature>
<comment type="caution">
    <text evidence="2">The sequence shown here is derived from an EMBL/GenBank/DDBJ whole genome shotgun (WGS) entry which is preliminary data.</text>
</comment>
<dbReference type="Proteomes" id="UP000265520">
    <property type="component" value="Unassembled WGS sequence"/>
</dbReference>
<evidence type="ECO:0000259" key="1">
    <source>
        <dbReference type="Pfam" id="PF01798"/>
    </source>
</evidence>
<dbReference type="GO" id="GO:0005687">
    <property type="term" value="C:U4 snRNP"/>
    <property type="evidence" value="ECO:0007669"/>
    <property type="project" value="TreeGrafter"/>
</dbReference>
<dbReference type="InterPro" id="IPR002687">
    <property type="entry name" value="Nop_dom"/>
</dbReference>
<dbReference type="InterPro" id="IPR027105">
    <property type="entry name" value="Prp31"/>
</dbReference>
<dbReference type="PANTHER" id="PTHR13904:SF0">
    <property type="entry name" value="U4_U6 SMALL NUCLEAR RIBONUCLEOPROTEIN PRP31"/>
    <property type="match status" value="1"/>
</dbReference>